<dbReference type="InterPro" id="IPR029044">
    <property type="entry name" value="Nucleotide-diphossugar_trans"/>
</dbReference>
<dbReference type="EMBL" id="JBHTAJ010000018">
    <property type="protein sequence ID" value="MFC7180310.1"/>
    <property type="molecule type" value="Genomic_DNA"/>
</dbReference>
<comment type="catalytic activity">
    <reaction evidence="4">
        <text>2-C-methyl-D-erythritol 4-phosphate + CTP + H(+) = 4-CDP-2-C-methyl-D-erythritol + diphosphate</text>
        <dbReference type="Rhea" id="RHEA:13429"/>
        <dbReference type="ChEBI" id="CHEBI:15378"/>
        <dbReference type="ChEBI" id="CHEBI:33019"/>
        <dbReference type="ChEBI" id="CHEBI:37563"/>
        <dbReference type="ChEBI" id="CHEBI:57823"/>
        <dbReference type="ChEBI" id="CHEBI:58262"/>
        <dbReference type="EC" id="2.7.7.60"/>
    </reaction>
</comment>
<evidence type="ECO:0000256" key="2">
    <source>
        <dbReference type="ARBA" id="ARBA00022679"/>
    </source>
</evidence>
<dbReference type="PANTHER" id="PTHR32125">
    <property type="entry name" value="2-C-METHYL-D-ERYTHRITOL 4-PHOSPHATE CYTIDYLYLTRANSFERASE, CHLOROPLASTIC"/>
    <property type="match status" value="1"/>
</dbReference>
<dbReference type="Gene3D" id="3.90.550.10">
    <property type="entry name" value="Spore Coat Polysaccharide Biosynthesis Protein SpsA, Chain A"/>
    <property type="match status" value="1"/>
</dbReference>
<dbReference type="InterPro" id="IPR020904">
    <property type="entry name" value="Sc_DH/Rdtase_CS"/>
</dbReference>
<feature type="site" description="Positions MEP for the nucleophilic attack" evidence="4">
    <location>
        <position position="220"/>
    </location>
</feature>
<evidence type="ECO:0000313" key="6">
    <source>
        <dbReference type="EMBL" id="MFC7180310.1"/>
    </source>
</evidence>
<evidence type="ECO:0000313" key="7">
    <source>
        <dbReference type="Proteomes" id="UP001596435"/>
    </source>
</evidence>
<feature type="site" description="Transition state stabilizer" evidence="4">
    <location>
        <position position="23"/>
    </location>
</feature>
<dbReference type="PANTHER" id="PTHR32125:SF4">
    <property type="entry name" value="2-C-METHYL-D-ERYTHRITOL 4-PHOSPHATE CYTIDYLYLTRANSFERASE, CHLOROPLASTIC"/>
    <property type="match status" value="1"/>
</dbReference>
<dbReference type="Gene3D" id="3.40.50.720">
    <property type="entry name" value="NAD(P)-binding Rossmann-like Domain"/>
    <property type="match status" value="1"/>
</dbReference>
<keyword evidence="3 4" id="KW-0548">Nucleotidyltransferase</keyword>
<dbReference type="PROSITE" id="PS00061">
    <property type="entry name" value="ADH_SHORT"/>
    <property type="match status" value="1"/>
</dbReference>
<evidence type="ECO:0000256" key="3">
    <source>
        <dbReference type="ARBA" id="ARBA00022695"/>
    </source>
</evidence>
<dbReference type="PRINTS" id="PR00081">
    <property type="entry name" value="GDHRDH"/>
</dbReference>
<dbReference type="PIRSF" id="PIRSF036586">
    <property type="entry name" value="CDP-ribitol_syn"/>
    <property type="match status" value="1"/>
</dbReference>
<feature type="site" description="Positions MEP for the nucleophilic attack" evidence="4">
    <location>
        <position position="161"/>
    </location>
</feature>
<evidence type="ECO:0000256" key="5">
    <source>
        <dbReference type="RuleBase" id="RU000363"/>
    </source>
</evidence>
<dbReference type="InterPro" id="IPR036291">
    <property type="entry name" value="NAD(P)-bd_dom_sf"/>
</dbReference>
<organism evidence="6 7">
    <name type="scientific">Kitasatospora paranensis</name>
    <dbReference type="NCBI Taxonomy" id="258053"/>
    <lineage>
        <taxon>Bacteria</taxon>
        <taxon>Bacillati</taxon>
        <taxon>Actinomycetota</taxon>
        <taxon>Actinomycetes</taxon>
        <taxon>Kitasatosporales</taxon>
        <taxon>Streptomycetaceae</taxon>
        <taxon>Kitasatospora</taxon>
    </lineage>
</organism>
<dbReference type="HAMAP" id="MF_00108">
    <property type="entry name" value="IspD"/>
    <property type="match status" value="1"/>
</dbReference>
<dbReference type="Pfam" id="PF00106">
    <property type="entry name" value="adh_short"/>
    <property type="match status" value="1"/>
</dbReference>
<feature type="site" description="Transition state stabilizer" evidence="4">
    <location>
        <position position="30"/>
    </location>
</feature>
<dbReference type="InterPro" id="IPR050088">
    <property type="entry name" value="IspD/TarI_cytidylyltransf_bact"/>
</dbReference>
<keyword evidence="7" id="KW-1185">Reference proteome</keyword>
<dbReference type="Proteomes" id="UP001596435">
    <property type="component" value="Unassembled WGS sequence"/>
</dbReference>
<comment type="similarity">
    <text evidence="1 5">Belongs to the short-chain dehydrogenases/reductases (SDR) family.</text>
</comment>
<proteinExistence type="inferred from homology"/>
<dbReference type="Pfam" id="PF01128">
    <property type="entry name" value="IspD"/>
    <property type="match status" value="1"/>
</dbReference>
<dbReference type="InterPro" id="IPR001228">
    <property type="entry name" value="IspD"/>
</dbReference>
<comment type="caution">
    <text evidence="6">The sequence shown here is derived from an EMBL/GenBank/DDBJ whole genome shotgun (WGS) entry which is preliminary data.</text>
</comment>
<dbReference type="SUPFAM" id="SSF53448">
    <property type="entry name" value="Nucleotide-diphospho-sugar transferases"/>
    <property type="match status" value="1"/>
</dbReference>
<evidence type="ECO:0000256" key="4">
    <source>
        <dbReference type="HAMAP-Rule" id="MF_00108"/>
    </source>
</evidence>
<dbReference type="SUPFAM" id="SSF51735">
    <property type="entry name" value="NAD(P)-binding Rossmann-fold domains"/>
    <property type="match status" value="1"/>
</dbReference>
<dbReference type="RefSeq" id="WP_380231059.1">
    <property type="nucleotide sequence ID" value="NZ_JBHSVH010000002.1"/>
</dbReference>
<dbReference type="CDD" id="cd02516">
    <property type="entry name" value="CDP-ME_synthetase"/>
    <property type="match status" value="1"/>
</dbReference>
<sequence>MNLEEKAAVRTVAVVLGGGVGQRIGLPLPKQFVKVAGKPIIEHTLEVFESSADIDEIIVVMTAGHLAAAEEIVRRGGFTKVSRVVQGGATRNESTLCALDALGDQECNVLFHDAVRPFVTHAIIGDCVAALREHAAVDVVIPSADTIVVADRDVLTGIPERSTLRRGQTPQGFRISTIRQAYKLAAEDPDFAATDDCGVVLRYLPEVPIALVHGSEQNMKVTEPVDLFIADKLFQLVSRTAPAHAGEDSYDRGLRGRTLVVFGGSYGIGADIADLAEHHGADVFRFSRSLNGVDVGDPAAVDRALAEAHGATGRIDYVINTAGVLRIGALADTDHTVIDEAVRVNYLAPVHIARSSFPYLSSTAGQLLLFTSSSYTRGRADYSLYSSAKAAVVNLTQALAEEWAPHRVRVNCVNPERTRTPMRERAFGAEPSGTLLDSGTVARTSVDTLVSDLTGHVIDVRREDPTRTVAAS</sequence>
<dbReference type="GO" id="GO:0047349">
    <property type="term" value="F:D-ribitol-5-phosphate cytidylyltransferase activity"/>
    <property type="evidence" value="ECO:0007669"/>
    <property type="project" value="UniProtKB-EC"/>
</dbReference>
<gene>
    <name evidence="4" type="primary">ispD</name>
    <name evidence="6" type="ORF">ACFQMG_12170</name>
</gene>
<reference evidence="7" key="1">
    <citation type="journal article" date="2019" name="Int. J. Syst. Evol. Microbiol.">
        <title>The Global Catalogue of Microorganisms (GCM) 10K type strain sequencing project: providing services to taxonomists for standard genome sequencing and annotation.</title>
        <authorList>
            <consortium name="The Broad Institute Genomics Platform"/>
            <consortium name="The Broad Institute Genome Sequencing Center for Infectious Disease"/>
            <person name="Wu L."/>
            <person name="Ma J."/>
        </authorList>
    </citation>
    <scope>NUCLEOTIDE SEQUENCE [LARGE SCALE GENOMIC DNA]</scope>
    <source>
        <strain evidence="7">CGMCC 1.12859</strain>
    </source>
</reference>
<evidence type="ECO:0000256" key="1">
    <source>
        <dbReference type="ARBA" id="ARBA00006484"/>
    </source>
</evidence>
<dbReference type="CDD" id="cd05233">
    <property type="entry name" value="SDR_c"/>
    <property type="match status" value="1"/>
</dbReference>
<comment type="similarity">
    <text evidence="4">Belongs to the IspD/TarI cytidylyltransferase family. IspD subfamily.</text>
</comment>
<dbReference type="EC" id="2.7.7.60" evidence="4"/>
<comment type="pathway">
    <text evidence="4">Isoprenoid biosynthesis; isopentenyl diphosphate biosynthesis via DXP pathway; isopentenyl diphosphate from 1-deoxy-D-xylulose 5-phosphate: step 2/6.</text>
</comment>
<comment type="function">
    <text evidence="4">Catalyzes the formation of 4-diphosphocytidyl-2-C-methyl-D-erythritol from CTP and 2-C-methyl-D-erythritol 4-phosphate (MEP).</text>
</comment>
<keyword evidence="2 4" id="KW-0808">Transferase</keyword>
<keyword evidence="4" id="KW-0414">Isoprene biosynthesis</keyword>
<protein>
    <recommendedName>
        <fullName evidence="4">2-C-methyl-D-erythritol 4-phosphate cytidylyltransferase</fullName>
        <ecNumber evidence="4">2.7.7.60</ecNumber>
    </recommendedName>
    <alternativeName>
        <fullName evidence="4">4-diphosphocytidyl-2C-methyl-D-erythritol synthase</fullName>
    </alternativeName>
    <alternativeName>
        <fullName evidence="4">MEP cytidylyltransferase</fullName>
        <shortName evidence="4">MCT</shortName>
    </alternativeName>
</protein>
<dbReference type="InterPro" id="IPR002347">
    <property type="entry name" value="SDR_fam"/>
</dbReference>
<dbReference type="PRINTS" id="PR00080">
    <property type="entry name" value="SDRFAMILY"/>
</dbReference>
<accession>A0ABW2FXI5</accession>
<dbReference type="InterPro" id="IPR012115">
    <property type="entry name" value="CDP-ribitol_syn"/>
</dbReference>
<dbReference type="NCBIfam" id="NF001183">
    <property type="entry name" value="PRK00155.1-3"/>
    <property type="match status" value="1"/>
</dbReference>
<dbReference type="InterPro" id="IPR034683">
    <property type="entry name" value="IspD/TarI"/>
</dbReference>
<name>A0ABW2FXI5_9ACTN</name>